<keyword evidence="3" id="KW-1185">Reference proteome</keyword>
<dbReference type="EMBL" id="SPUH01000001">
    <property type="protein sequence ID" value="TKS54712.1"/>
    <property type="molecule type" value="Genomic_DNA"/>
</dbReference>
<gene>
    <name evidence="2" type="ORF">E4582_08045</name>
</gene>
<protein>
    <submittedName>
        <fullName evidence="2">Uncharacterized protein</fullName>
    </submittedName>
</protein>
<dbReference type="RefSeq" id="WP_134674069.1">
    <property type="nucleotide sequence ID" value="NZ_SPUH01000001.1"/>
</dbReference>
<dbReference type="AlphaFoldDB" id="A0A4Z1R548"/>
<reference evidence="2 3" key="1">
    <citation type="submission" date="2019-01" db="EMBL/GenBank/DDBJ databases">
        <authorList>
            <person name="Zhang S."/>
        </authorList>
    </citation>
    <scope>NUCLEOTIDE SEQUENCE [LARGE SCALE GENOMIC DNA]</scope>
    <source>
        <strain evidence="2 3">1626</strain>
    </source>
</reference>
<dbReference type="SUPFAM" id="SSF48452">
    <property type="entry name" value="TPR-like"/>
    <property type="match status" value="1"/>
</dbReference>
<dbReference type="Proteomes" id="UP000298681">
    <property type="component" value="Unassembled WGS sequence"/>
</dbReference>
<accession>A0A4Z1R548</accession>
<name>A0A4Z1R548_9GAMM</name>
<dbReference type="Gene3D" id="1.25.40.10">
    <property type="entry name" value="Tetratricopeptide repeat domain"/>
    <property type="match status" value="1"/>
</dbReference>
<dbReference type="InterPro" id="IPR011990">
    <property type="entry name" value="TPR-like_helical_dom_sf"/>
</dbReference>
<evidence type="ECO:0000313" key="3">
    <source>
        <dbReference type="Proteomes" id="UP000298681"/>
    </source>
</evidence>
<organism evidence="2 3">
    <name type="scientific">Luteimonas yindakuii</name>
    <dbReference type="NCBI Taxonomy" id="2565782"/>
    <lineage>
        <taxon>Bacteria</taxon>
        <taxon>Pseudomonadati</taxon>
        <taxon>Pseudomonadota</taxon>
        <taxon>Gammaproteobacteria</taxon>
        <taxon>Lysobacterales</taxon>
        <taxon>Lysobacteraceae</taxon>
        <taxon>Luteimonas</taxon>
    </lineage>
</organism>
<feature type="signal peptide" evidence="1">
    <location>
        <begin position="1"/>
        <end position="27"/>
    </location>
</feature>
<feature type="chain" id="PRO_5021347404" evidence="1">
    <location>
        <begin position="28"/>
        <end position="179"/>
    </location>
</feature>
<keyword evidence="1" id="KW-0732">Signal</keyword>
<proteinExistence type="predicted"/>
<comment type="caution">
    <text evidence="2">The sequence shown here is derived from an EMBL/GenBank/DDBJ whole genome shotgun (WGS) entry which is preliminary data.</text>
</comment>
<sequence length="179" mass="18648">MTLSTVHRPGRWAAAVLCLALAACASAPPPAPTVPALTDASPQQMVAAIRDAAGDGEGELAVQPLRDGRIEDLRERAAREEAAGDYAAAITSLDAALAVVPDAPGLLQERAELALLQGDLAESERLSQRAYALGPQVGPACRRHWATLEQIRLLQGDADGAAQARAQIGGCRVGVLDRF</sequence>
<evidence type="ECO:0000313" key="2">
    <source>
        <dbReference type="EMBL" id="TKS54712.1"/>
    </source>
</evidence>
<evidence type="ECO:0000256" key="1">
    <source>
        <dbReference type="SAM" id="SignalP"/>
    </source>
</evidence>